<accession>A0A2P4ESZ4</accession>
<dbReference type="Pfam" id="PF13417">
    <property type="entry name" value="GST_N_3"/>
    <property type="match status" value="1"/>
</dbReference>
<dbReference type="PROSITE" id="PS00195">
    <property type="entry name" value="GLUTAREDOXIN_1"/>
    <property type="match status" value="1"/>
</dbReference>
<sequence>MIVKALRVVVGQLVVFISFLTRPSPMQREPAAQAAVDDAASALALYQFHGCPFCVKVRRTLRRLNLPVELRDASGNAEHRQTLLAEGGKIKVPCLRIEEDGQTRWLYESDAINEYLEGRFAAA</sequence>
<dbReference type="OrthoDB" id="9793736at2"/>
<dbReference type="Proteomes" id="UP000243451">
    <property type="component" value="Unassembled WGS sequence"/>
</dbReference>
<evidence type="ECO:0000313" key="3">
    <source>
        <dbReference type="Proteomes" id="UP000243451"/>
    </source>
</evidence>
<name>A0A2P4ESZ4_9GAMM</name>
<gene>
    <name evidence="2" type="ORF">C1949_14285</name>
</gene>
<dbReference type="InterPro" id="IPR004045">
    <property type="entry name" value="Glutathione_S-Trfase_N"/>
</dbReference>
<dbReference type="Gene3D" id="3.40.30.10">
    <property type="entry name" value="Glutaredoxin"/>
    <property type="match status" value="1"/>
</dbReference>
<dbReference type="EMBL" id="PPSK01000014">
    <property type="protein sequence ID" value="POB02247.1"/>
    <property type="molecule type" value="Genomic_DNA"/>
</dbReference>
<reference evidence="2 3" key="1">
    <citation type="submission" date="2018-01" db="EMBL/GenBank/DDBJ databases">
        <title>Draft genome of the type strain Pseudomonas oceani DSM 100277 isolated from the deep water in Okinawa trough, northwestern Pacific Ocean.</title>
        <authorList>
            <person name="Gomila M."/>
            <person name="Mulet M."/>
            <person name="Garcia-Valdes E."/>
            <person name="Lalucat J."/>
        </authorList>
    </citation>
    <scope>NUCLEOTIDE SEQUENCE [LARGE SCALE GENOMIC DNA]</scope>
    <source>
        <strain evidence="2 3">DSM 100277</strain>
    </source>
</reference>
<keyword evidence="3" id="KW-1185">Reference proteome</keyword>
<evidence type="ECO:0000259" key="1">
    <source>
        <dbReference type="PROSITE" id="PS50404"/>
    </source>
</evidence>
<feature type="domain" description="GST N-terminal" evidence="1">
    <location>
        <begin position="41"/>
        <end position="123"/>
    </location>
</feature>
<dbReference type="InterPro" id="IPR036249">
    <property type="entry name" value="Thioredoxin-like_sf"/>
</dbReference>
<evidence type="ECO:0000313" key="2">
    <source>
        <dbReference type="EMBL" id="POB02247.1"/>
    </source>
</evidence>
<proteinExistence type="predicted"/>
<organism evidence="2 3">
    <name type="scientific">Halopseudomonas oceani</name>
    <dbReference type="NCBI Taxonomy" id="1708783"/>
    <lineage>
        <taxon>Bacteria</taxon>
        <taxon>Pseudomonadati</taxon>
        <taxon>Pseudomonadota</taxon>
        <taxon>Gammaproteobacteria</taxon>
        <taxon>Pseudomonadales</taxon>
        <taxon>Pseudomonadaceae</taxon>
        <taxon>Halopseudomonas</taxon>
    </lineage>
</organism>
<dbReference type="AlphaFoldDB" id="A0A2P4ESZ4"/>
<protein>
    <submittedName>
        <fullName evidence="2">Glutaredoxin</fullName>
    </submittedName>
</protein>
<dbReference type="InterPro" id="IPR011767">
    <property type="entry name" value="GLR_AS"/>
</dbReference>
<dbReference type="PROSITE" id="PS50404">
    <property type="entry name" value="GST_NTER"/>
    <property type="match status" value="1"/>
</dbReference>
<dbReference type="PROSITE" id="PS51354">
    <property type="entry name" value="GLUTAREDOXIN_2"/>
    <property type="match status" value="1"/>
</dbReference>
<dbReference type="SUPFAM" id="SSF52833">
    <property type="entry name" value="Thioredoxin-like"/>
    <property type="match status" value="1"/>
</dbReference>
<comment type="caution">
    <text evidence="2">The sequence shown here is derived from an EMBL/GenBank/DDBJ whole genome shotgun (WGS) entry which is preliminary data.</text>
</comment>
<dbReference type="RefSeq" id="WP_104739151.1">
    <property type="nucleotide sequence ID" value="NZ_BMHR01000013.1"/>
</dbReference>